<evidence type="ECO:0000256" key="3">
    <source>
        <dbReference type="ARBA" id="ARBA00022676"/>
    </source>
</evidence>
<evidence type="ECO:0000256" key="10">
    <source>
        <dbReference type="ARBA" id="ARBA00023316"/>
    </source>
</evidence>
<evidence type="ECO:0000259" key="11">
    <source>
        <dbReference type="Pfam" id="PF00912"/>
    </source>
</evidence>
<dbReference type="GO" id="GO:0016763">
    <property type="term" value="F:pentosyltransferase activity"/>
    <property type="evidence" value="ECO:0007669"/>
    <property type="project" value="InterPro"/>
</dbReference>
<keyword evidence="3" id="KW-0328">Glycosyltransferase</keyword>
<dbReference type="EMBL" id="CP060723">
    <property type="protein sequence ID" value="QNN43964.1"/>
    <property type="molecule type" value="Genomic_DNA"/>
</dbReference>
<reference evidence="12 13" key="1">
    <citation type="submission" date="2020-08" db="EMBL/GenBank/DDBJ databases">
        <title>Genome sequence of Pedobacter roseus KACC 11594T.</title>
        <authorList>
            <person name="Hyun D.-W."/>
            <person name="Bae J.-W."/>
        </authorList>
    </citation>
    <scope>NUCLEOTIDE SEQUENCE [LARGE SCALE GENOMIC DNA]</scope>
    <source>
        <strain evidence="12 13">KACC 11594</strain>
    </source>
</reference>
<dbReference type="PANTHER" id="PTHR30400:SF0">
    <property type="entry name" value="BIOSYNTHETIC PEPTIDOGLYCAN TRANSGLYCOSYLASE"/>
    <property type="match status" value="1"/>
</dbReference>
<proteinExistence type="predicted"/>
<evidence type="ECO:0000256" key="1">
    <source>
        <dbReference type="ARBA" id="ARBA00022475"/>
    </source>
</evidence>
<evidence type="ECO:0000313" key="12">
    <source>
        <dbReference type="EMBL" id="QNN43964.1"/>
    </source>
</evidence>
<evidence type="ECO:0000256" key="7">
    <source>
        <dbReference type="ARBA" id="ARBA00022984"/>
    </source>
</evidence>
<keyword evidence="1" id="KW-1003">Cell membrane</keyword>
<dbReference type="InterPro" id="IPR023346">
    <property type="entry name" value="Lysozyme-like_dom_sf"/>
</dbReference>
<dbReference type="GO" id="GO:0008360">
    <property type="term" value="P:regulation of cell shape"/>
    <property type="evidence" value="ECO:0007669"/>
    <property type="project" value="UniProtKB-KW"/>
</dbReference>
<keyword evidence="8" id="KW-1133">Transmembrane helix</keyword>
<dbReference type="SUPFAM" id="SSF53955">
    <property type="entry name" value="Lysozyme-like"/>
    <property type="match status" value="1"/>
</dbReference>
<dbReference type="AlphaFoldDB" id="A0A7G9QKT9"/>
<dbReference type="GO" id="GO:0009252">
    <property type="term" value="P:peptidoglycan biosynthetic process"/>
    <property type="evidence" value="ECO:0007669"/>
    <property type="project" value="UniProtKB-KW"/>
</dbReference>
<evidence type="ECO:0000256" key="6">
    <source>
        <dbReference type="ARBA" id="ARBA00022960"/>
    </source>
</evidence>
<dbReference type="InterPro" id="IPR036950">
    <property type="entry name" value="PBP_transglycosylase"/>
</dbReference>
<keyword evidence="2" id="KW-0997">Cell inner membrane</keyword>
<evidence type="ECO:0000256" key="5">
    <source>
        <dbReference type="ARBA" id="ARBA00022692"/>
    </source>
</evidence>
<dbReference type="Gene3D" id="1.10.3810.10">
    <property type="entry name" value="Biosynthetic peptidoglycan transglycosylase-like"/>
    <property type="match status" value="1"/>
</dbReference>
<keyword evidence="4" id="KW-0808">Transferase</keyword>
<keyword evidence="13" id="KW-1185">Reference proteome</keyword>
<dbReference type="Proteomes" id="UP000515806">
    <property type="component" value="Chromosome"/>
</dbReference>
<keyword evidence="6" id="KW-0133">Cell shape</keyword>
<sequence length="619" mass="72077">MKNKVKLLVWILISNFSFSKSRRLKYSTKIKIKYKKKIEFSRIKFVKVNAIQIDNFLYEDFKDGMVLSVQTIIIHVKFGFFLADKFRILNLEILNGNLSIKSESDPNRETTLKTEKIFNPQAFLRGFYASVDNMLTQIIVLSFKAINVEKFLVIDKRTLIETDIAQFKLTDHKYYCDLIVKIANLDPSRIIIEGDLMPLKKSIHFSLTAKEIFFYNSCREKVHLNKLRIDALKISSSFQIYSKTKKYLYVNIVIRGFSINWDALSDKEISNQDMHLDIKSKKDDKGFFIDKISSFGYNNLFINIGFEHRFLSQDRVELFLNLNKSKMLEILTSFPEMFFSKKMKDSFFLGAVEITFELNFLLNNPNDKTISLTKEGGLVLESKGDFDLLYLNYPFYHSIFDNGHLIKTIQLDKSNPKYTNLEKVSKSLIDAVICLEDPNFYVHKGIDTEGLALAIFTNIATGKFSRGGSTITMQLARNLYLNHKKNGFRKLDEYMITWLLEDVFKIKKNRLLEIYLNIIELGPNIYGIEEASNFYFSKSANELTLTQSFVLTYIIPRPKFFLDAVRIKSPVLAVNLFRHFQYLSKKMLKNGMVCIEEIENLEKVIIFSNNLGEINIREV</sequence>
<dbReference type="Pfam" id="PF00912">
    <property type="entry name" value="Transgly"/>
    <property type="match status" value="1"/>
</dbReference>
<dbReference type="GO" id="GO:0071555">
    <property type="term" value="P:cell wall organization"/>
    <property type="evidence" value="ECO:0007669"/>
    <property type="project" value="UniProtKB-KW"/>
</dbReference>
<feature type="domain" description="Glycosyl transferase family 51" evidence="11">
    <location>
        <begin position="403"/>
        <end position="561"/>
    </location>
</feature>
<name>A0A7G9QKT9_9SPHI</name>
<dbReference type="InterPro" id="IPR001264">
    <property type="entry name" value="Glyco_trans_51"/>
</dbReference>
<gene>
    <name evidence="12" type="ORF">H9L23_07750</name>
</gene>
<evidence type="ECO:0000313" key="13">
    <source>
        <dbReference type="Proteomes" id="UP000515806"/>
    </source>
</evidence>
<evidence type="ECO:0000256" key="4">
    <source>
        <dbReference type="ARBA" id="ARBA00022679"/>
    </source>
</evidence>
<protein>
    <submittedName>
        <fullName evidence="12">Transglycosylase domain-containing protein</fullName>
    </submittedName>
</protein>
<dbReference type="KEGG" id="proe:H9L23_07750"/>
<evidence type="ECO:0000256" key="8">
    <source>
        <dbReference type="ARBA" id="ARBA00022989"/>
    </source>
</evidence>
<evidence type="ECO:0000256" key="9">
    <source>
        <dbReference type="ARBA" id="ARBA00023136"/>
    </source>
</evidence>
<accession>A0A7G9QKT9</accession>
<dbReference type="InterPro" id="IPR011812">
    <property type="entry name" value="Pep_trsgly"/>
</dbReference>
<organism evidence="12 13">
    <name type="scientific">Pedobacter roseus</name>
    <dbReference type="NCBI Taxonomy" id="336820"/>
    <lineage>
        <taxon>Bacteria</taxon>
        <taxon>Pseudomonadati</taxon>
        <taxon>Bacteroidota</taxon>
        <taxon>Sphingobacteriia</taxon>
        <taxon>Sphingobacteriales</taxon>
        <taxon>Sphingobacteriaceae</taxon>
        <taxon>Pedobacter</taxon>
    </lineage>
</organism>
<keyword evidence="10" id="KW-0961">Cell wall biogenesis/degradation</keyword>
<keyword evidence="7" id="KW-0573">Peptidoglycan synthesis</keyword>
<dbReference type="GO" id="GO:0009274">
    <property type="term" value="C:peptidoglycan-based cell wall"/>
    <property type="evidence" value="ECO:0007669"/>
    <property type="project" value="InterPro"/>
</dbReference>
<keyword evidence="5" id="KW-0812">Transmembrane</keyword>
<dbReference type="RefSeq" id="WP_187594419.1">
    <property type="nucleotide sequence ID" value="NZ_CP060723.1"/>
</dbReference>
<evidence type="ECO:0000256" key="2">
    <source>
        <dbReference type="ARBA" id="ARBA00022519"/>
    </source>
</evidence>
<dbReference type="GO" id="GO:0016020">
    <property type="term" value="C:membrane"/>
    <property type="evidence" value="ECO:0007669"/>
    <property type="project" value="InterPro"/>
</dbReference>
<dbReference type="PANTHER" id="PTHR30400">
    <property type="entry name" value="MONOFUNCTIONAL BIOSYNTHETIC PEPTIDOGLYCAN TRANSGLYCOSYLASE"/>
    <property type="match status" value="1"/>
</dbReference>
<keyword evidence="9" id="KW-0472">Membrane</keyword>